<dbReference type="EMBL" id="MU277189">
    <property type="protein sequence ID" value="KAI0067835.1"/>
    <property type="molecule type" value="Genomic_DNA"/>
</dbReference>
<sequence length="429" mass="46097">MASKSKSKQEEALQILDDLDLLSPEAAGAVSTSSAAPPSGNPGEAADVLAFLDEITQKSSEPTRTTVHIDRPLSRAGTPSLRKSTERVKVGAPTTLSTSGIPSTRGLSPAPSSSNLTSAARAESPSHYLSDESKSAGGWGWGSVWSSASSALQQAKSVVDEQVKHLPKQDQAKKWSEGMLEYAKTAQLDKLGQDFKRVGLSTLTEILNAVAPPISEHEVIQVWLSHDMKGYEGVESLVYAALARIMEQVEGGDLIVNKGDESKPRKSSGDSKREMNAVDGLEPALKLAQANLEELIKNNGAPDAAQPSSAQNPTTVSYVYLRIQPFTTSFTLPGPSSTTSSHLQFIIHLSDPAHQLVHTTVTQAVPGRWLKVWDDYDWVEDLVAEALRVGVEVVGQEYVVARMGWAKEKDNDEPQQEDSTATVSEGHHA</sequence>
<evidence type="ECO:0000313" key="2">
    <source>
        <dbReference type="Proteomes" id="UP000814140"/>
    </source>
</evidence>
<accession>A0ACB8THG4</accession>
<reference evidence="1" key="2">
    <citation type="journal article" date="2022" name="New Phytol.">
        <title>Evolutionary transition to the ectomycorrhizal habit in the genomes of a hyperdiverse lineage of mushroom-forming fungi.</title>
        <authorList>
            <person name="Looney B."/>
            <person name="Miyauchi S."/>
            <person name="Morin E."/>
            <person name="Drula E."/>
            <person name="Courty P.E."/>
            <person name="Kohler A."/>
            <person name="Kuo A."/>
            <person name="LaButti K."/>
            <person name="Pangilinan J."/>
            <person name="Lipzen A."/>
            <person name="Riley R."/>
            <person name="Andreopoulos W."/>
            <person name="He G."/>
            <person name="Johnson J."/>
            <person name="Nolan M."/>
            <person name="Tritt A."/>
            <person name="Barry K.W."/>
            <person name="Grigoriev I.V."/>
            <person name="Nagy L.G."/>
            <person name="Hibbett D."/>
            <person name="Henrissat B."/>
            <person name="Matheny P.B."/>
            <person name="Labbe J."/>
            <person name="Martin F.M."/>
        </authorList>
    </citation>
    <scope>NUCLEOTIDE SEQUENCE</scope>
    <source>
        <strain evidence="1">HHB10654</strain>
    </source>
</reference>
<dbReference type="Proteomes" id="UP000814140">
    <property type="component" value="Unassembled WGS sequence"/>
</dbReference>
<comment type="caution">
    <text evidence="1">The sequence shown here is derived from an EMBL/GenBank/DDBJ whole genome shotgun (WGS) entry which is preliminary data.</text>
</comment>
<evidence type="ECO:0000313" key="1">
    <source>
        <dbReference type="EMBL" id="KAI0067835.1"/>
    </source>
</evidence>
<proteinExistence type="predicted"/>
<gene>
    <name evidence="1" type="ORF">BV25DRAFT_1896785</name>
</gene>
<organism evidence="1 2">
    <name type="scientific">Artomyces pyxidatus</name>
    <dbReference type="NCBI Taxonomy" id="48021"/>
    <lineage>
        <taxon>Eukaryota</taxon>
        <taxon>Fungi</taxon>
        <taxon>Dikarya</taxon>
        <taxon>Basidiomycota</taxon>
        <taxon>Agaricomycotina</taxon>
        <taxon>Agaricomycetes</taxon>
        <taxon>Russulales</taxon>
        <taxon>Auriscalpiaceae</taxon>
        <taxon>Artomyces</taxon>
    </lineage>
</organism>
<keyword evidence="2" id="KW-1185">Reference proteome</keyword>
<protein>
    <submittedName>
        <fullName evidence="1">Uncharacterized protein</fullName>
    </submittedName>
</protein>
<reference evidence="1" key="1">
    <citation type="submission" date="2021-03" db="EMBL/GenBank/DDBJ databases">
        <authorList>
            <consortium name="DOE Joint Genome Institute"/>
            <person name="Ahrendt S."/>
            <person name="Looney B.P."/>
            <person name="Miyauchi S."/>
            <person name="Morin E."/>
            <person name="Drula E."/>
            <person name="Courty P.E."/>
            <person name="Chicoki N."/>
            <person name="Fauchery L."/>
            <person name="Kohler A."/>
            <person name="Kuo A."/>
            <person name="Labutti K."/>
            <person name="Pangilinan J."/>
            <person name="Lipzen A."/>
            <person name="Riley R."/>
            <person name="Andreopoulos W."/>
            <person name="He G."/>
            <person name="Johnson J."/>
            <person name="Barry K.W."/>
            <person name="Grigoriev I.V."/>
            <person name="Nagy L."/>
            <person name="Hibbett D."/>
            <person name="Henrissat B."/>
            <person name="Matheny P.B."/>
            <person name="Labbe J."/>
            <person name="Martin F."/>
        </authorList>
    </citation>
    <scope>NUCLEOTIDE SEQUENCE</scope>
    <source>
        <strain evidence="1">HHB10654</strain>
    </source>
</reference>
<name>A0ACB8THG4_9AGAM</name>